<feature type="transmembrane region" description="Helical" evidence="1">
    <location>
        <begin position="367"/>
        <end position="395"/>
    </location>
</feature>
<protein>
    <submittedName>
        <fullName evidence="2">Uncharacterized protein</fullName>
    </submittedName>
</protein>
<dbReference type="EMBL" id="JBGBPQ010000003">
    <property type="protein sequence ID" value="KAL1526843.1"/>
    <property type="molecule type" value="Genomic_DNA"/>
</dbReference>
<feature type="transmembrane region" description="Helical" evidence="1">
    <location>
        <begin position="140"/>
        <end position="166"/>
    </location>
</feature>
<dbReference type="SUPFAM" id="SSF103473">
    <property type="entry name" value="MFS general substrate transporter"/>
    <property type="match status" value="1"/>
</dbReference>
<feature type="transmembrane region" description="Helical" evidence="1">
    <location>
        <begin position="178"/>
        <end position="197"/>
    </location>
</feature>
<sequence>MIQAIVDNINALRVSCVKLRVSNLPGEPSAPPPRRRPPVPPPHALYTFFCSVSLSGGVYAPLHASILPALAAYLEPAASLLAATRMTALLHAAILAVPFLCALAERLGDVRMLVQLCFLLEAAATAGLTGALAFRSAPLAYAFAACAGVGLWQTRAGNLFLFATAFSVGAPVRAGGTSAALQLALATAAAAALALLYNFPLFSASAAGEMTPSYTPLTVLFFASQLSWISVINAPAEWTALRTFLPPSPPLAPPRRSCGGLASFLFAAEYRRLLFASAFSGVSQGVSSASISLIWYLAEDSGALPAAELQDSLLLCVGAGVLSTLLTVPFFGAALDVVGPLVGVYCACLAHGSVLLCLALLEPTPLLIYGSVALTAHLAVLYSTALLPFVALNLFPSLDSFARDAGMFTCLGGVVSAALLFTSGPFLDSFGTTASSTNAQGRVRYSDDGYRAFFVFSAAANVCVALVFHLCERCAPPRKPVAAVPTWLI</sequence>
<dbReference type="InterPro" id="IPR036259">
    <property type="entry name" value="MFS_trans_sf"/>
</dbReference>
<dbReference type="Proteomes" id="UP001515480">
    <property type="component" value="Unassembled WGS sequence"/>
</dbReference>
<feature type="transmembrane region" description="Helical" evidence="1">
    <location>
        <begin position="217"/>
        <end position="236"/>
    </location>
</feature>
<keyword evidence="3" id="KW-1185">Reference proteome</keyword>
<feature type="transmembrane region" description="Helical" evidence="1">
    <location>
        <begin position="407"/>
        <end position="427"/>
    </location>
</feature>
<feature type="transmembrane region" description="Helical" evidence="1">
    <location>
        <begin position="44"/>
        <end position="62"/>
    </location>
</feature>
<feature type="transmembrane region" description="Helical" evidence="1">
    <location>
        <begin position="312"/>
        <end position="335"/>
    </location>
</feature>
<feature type="transmembrane region" description="Helical" evidence="1">
    <location>
        <begin position="82"/>
        <end position="104"/>
    </location>
</feature>
<name>A0AB34K0R2_PRYPA</name>
<evidence type="ECO:0000313" key="3">
    <source>
        <dbReference type="Proteomes" id="UP001515480"/>
    </source>
</evidence>
<organism evidence="2 3">
    <name type="scientific">Prymnesium parvum</name>
    <name type="common">Toxic golden alga</name>
    <dbReference type="NCBI Taxonomy" id="97485"/>
    <lineage>
        <taxon>Eukaryota</taxon>
        <taxon>Haptista</taxon>
        <taxon>Haptophyta</taxon>
        <taxon>Prymnesiophyceae</taxon>
        <taxon>Prymnesiales</taxon>
        <taxon>Prymnesiaceae</taxon>
        <taxon>Prymnesium</taxon>
    </lineage>
</organism>
<feature type="transmembrane region" description="Helical" evidence="1">
    <location>
        <begin position="342"/>
        <end position="361"/>
    </location>
</feature>
<keyword evidence="1" id="KW-1133">Transmembrane helix</keyword>
<feature type="transmembrane region" description="Helical" evidence="1">
    <location>
        <begin position="116"/>
        <end position="134"/>
    </location>
</feature>
<proteinExistence type="predicted"/>
<reference evidence="2 3" key="1">
    <citation type="journal article" date="2024" name="Science">
        <title>Giant polyketide synthase enzymes in the biosynthesis of giant marine polyether toxins.</title>
        <authorList>
            <person name="Fallon T.R."/>
            <person name="Shende V.V."/>
            <person name="Wierzbicki I.H."/>
            <person name="Pendleton A.L."/>
            <person name="Watervoot N.F."/>
            <person name="Auber R.P."/>
            <person name="Gonzalez D.J."/>
            <person name="Wisecaver J.H."/>
            <person name="Moore B.S."/>
        </authorList>
    </citation>
    <scope>NUCLEOTIDE SEQUENCE [LARGE SCALE GENOMIC DNA]</scope>
    <source>
        <strain evidence="2 3">12B1</strain>
    </source>
</reference>
<accession>A0AB34K0R2</accession>
<evidence type="ECO:0000256" key="1">
    <source>
        <dbReference type="SAM" id="Phobius"/>
    </source>
</evidence>
<keyword evidence="1" id="KW-0812">Transmembrane</keyword>
<gene>
    <name evidence="2" type="ORF">AB1Y20_015535</name>
</gene>
<dbReference type="AlphaFoldDB" id="A0AB34K0R2"/>
<evidence type="ECO:0000313" key="2">
    <source>
        <dbReference type="EMBL" id="KAL1526843.1"/>
    </source>
</evidence>
<keyword evidence="1" id="KW-0472">Membrane</keyword>
<feature type="transmembrane region" description="Helical" evidence="1">
    <location>
        <begin position="273"/>
        <end position="297"/>
    </location>
</feature>
<comment type="caution">
    <text evidence="2">The sequence shown here is derived from an EMBL/GenBank/DDBJ whole genome shotgun (WGS) entry which is preliminary data.</text>
</comment>
<feature type="transmembrane region" description="Helical" evidence="1">
    <location>
        <begin position="452"/>
        <end position="471"/>
    </location>
</feature>